<proteinExistence type="predicted"/>
<dbReference type="Gene3D" id="3.30.930.10">
    <property type="entry name" value="Bira Bifunctional Protein, Domain 2"/>
    <property type="match status" value="1"/>
</dbReference>
<dbReference type="GO" id="GO:0016874">
    <property type="term" value="F:ligase activity"/>
    <property type="evidence" value="ECO:0007669"/>
    <property type="project" value="UniProtKB-KW"/>
</dbReference>
<feature type="domain" description="BPL/LPL catalytic" evidence="2">
    <location>
        <begin position="302"/>
        <end position="520"/>
    </location>
</feature>
<dbReference type="InterPro" id="IPR045864">
    <property type="entry name" value="aa-tRNA-synth_II/BPL/LPL"/>
</dbReference>
<evidence type="ECO:0000313" key="3">
    <source>
        <dbReference type="EMBL" id="OZG61131.1"/>
    </source>
</evidence>
<comment type="caution">
    <text evidence="3">The sequence shown here is derived from an EMBL/GenBank/DDBJ whole genome shotgun (WGS) entry which is preliminary data.</text>
</comment>
<dbReference type="CDD" id="cd16443">
    <property type="entry name" value="LplA"/>
    <property type="match status" value="1"/>
</dbReference>
<keyword evidence="4" id="KW-1185">Reference proteome</keyword>
<organism evidence="3 4">
    <name type="scientific">Bifidobacterium myosotis</name>
    <dbReference type="NCBI Taxonomy" id="1630166"/>
    <lineage>
        <taxon>Bacteria</taxon>
        <taxon>Bacillati</taxon>
        <taxon>Actinomycetota</taxon>
        <taxon>Actinomycetes</taxon>
        <taxon>Bifidobacteriales</taxon>
        <taxon>Bifidobacteriaceae</taxon>
        <taxon>Bifidobacterium</taxon>
    </lineage>
</organism>
<reference evidence="3 4" key="1">
    <citation type="journal article" date="2017" name="BMC Genomics">
        <title>Comparative genomic and phylogenomic analyses of the Bifidobacteriaceae family.</title>
        <authorList>
            <person name="Lugli G.A."/>
            <person name="Milani C."/>
            <person name="Turroni F."/>
            <person name="Duranti S."/>
            <person name="Mancabelli L."/>
            <person name="Mangifesta M."/>
            <person name="Ferrario C."/>
            <person name="Modesto M."/>
            <person name="Mattarelli P."/>
            <person name="Jiri K."/>
            <person name="van Sinderen D."/>
            <person name="Ventura M."/>
        </authorList>
    </citation>
    <scope>NUCLEOTIDE SEQUENCE [LARGE SCALE GENOMIC DNA]</scope>
    <source>
        <strain evidence="3 4">DSM 100196</strain>
    </source>
</reference>
<keyword evidence="3" id="KW-0436">Ligase</keyword>
<evidence type="ECO:0000259" key="2">
    <source>
        <dbReference type="PROSITE" id="PS51733"/>
    </source>
</evidence>
<dbReference type="PROSITE" id="PS51733">
    <property type="entry name" value="BPL_LPL_CATALYTIC"/>
    <property type="match status" value="1"/>
</dbReference>
<dbReference type="PANTHER" id="PTHR43679:SF2">
    <property type="entry name" value="OCTANOYL-[GCVH]:PROTEIN N-OCTANOYLTRANSFERASE"/>
    <property type="match status" value="1"/>
</dbReference>
<dbReference type="AlphaFoldDB" id="A0A261FPL7"/>
<dbReference type="InterPro" id="IPR050664">
    <property type="entry name" value="Octanoyltrans_LipM/LipL"/>
</dbReference>
<dbReference type="SUPFAM" id="SSF55681">
    <property type="entry name" value="Class II aaRS and biotin synthetases"/>
    <property type="match status" value="1"/>
</dbReference>
<evidence type="ECO:0000256" key="1">
    <source>
        <dbReference type="SAM" id="MobiDB-lite"/>
    </source>
</evidence>
<protein>
    <submittedName>
        <fullName evidence="3">Ligase</fullName>
    </submittedName>
</protein>
<sequence>MIGRGEYKTPGGKLVAVTVVLADYAMADGAAADGAVADDAAANGTAVGGVVADGTMTDGPTAGGTVAGGTVADNAAANSDDIARGAGARVGTPVGAVVESCRVDGDFFVEAASDAESEALLHDIELALVHGRPVRAALDAHPDARLVGTDADAIETAYERALAGLHAGGTEQSDDSRKYRGESIRRLCGESVRHRQPVQERASVNPSQGDSVALFERNSPDAVADSSQGDSPDVAPGQAGGLGHTGECNPKGLGHTEGCHPEEYRARWDSLRRNLVVVHDTPRMPAEQMAIDETWAREVAAGERRPTLRLWEWAGPAVVIGRFQSAPDEVNLDVAERYGFDVVRRCTGGGAMFIEPGNTITYSLYAPLDFVRGVSIEESYRLCDWWLVESLRGLGLDVRFAGLNDIASQYGKIGGAAQRRFPVDTGRAGAAAVTADVDARGSAEDAGSGFGRGRGAGAVLHHVTMAYDIDAAKMGAVLNTSREKMSDKAVKSAVKRVDPLRSQTGLSREAIIDHLLAWFA</sequence>
<dbReference type="InterPro" id="IPR004143">
    <property type="entry name" value="BPL_LPL_catalytic"/>
</dbReference>
<dbReference type="Pfam" id="PF21948">
    <property type="entry name" value="LplA-B_cat"/>
    <property type="match status" value="2"/>
</dbReference>
<dbReference type="Proteomes" id="UP000216871">
    <property type="component" value="Unassembled WGS sequence"/>
</dbReference>
<gene>
    <name evidence="3" type="ORF">BMYO_0430</name>
</gene>
<feature type="region of interest" description="Disordered" evidence="1">
    <location>
        <begin position="190"/>
        <end position="254"/>
    </location>
</feature>
<accession>A0A261FPL7</accession>
<dbReference type="PANTHER" id="PTHR43679">
    <property type="entry name" value="OCTANOYLTRANSFERASE LIPM-RELATED"/>
    <property type="match status" value="1"/>
</dbReference>
<name>A0A261FPL7_9BIFI</name>
<evidence type="ECO:0000313" key="4">
    <source>
        <dbReference type="Proteomes" id="UP000216871"/>
    </source>
</evidence>
<dbReference type="EMBL" id="MWWW01000004">
    <property type="protein sequence ID" value="OZG61131.1"/>
    <property type="molecule type" value="Genomic_DNA"/>
</dbReference>